<name>A0A3N4V1H0_9BURK</name>
<dbReference type="RefSeq" id="WP_124222894.1">
    <property type="nucleotide sequence ID" value="NZ_RKQL01000004.1"/>
</dbReference>
<protein>
    <submittedName>
        <fullName evidence="2">Uncharacterized protein DUF1840</fullName>
    </submittedName>
</protein>
<dbReference type="InterPro" id="IPR014991">
    <property type="entry name" value="DUF1840"/>
</dbReference>
<dbReference type="OrthoDB" id="5296629at2"/>
<accession>A0A3N4V1H0</accession>
<evidence type="ECO:0000313" key="2">
    <source>
        <dbReference type="EMBL" id="RPE66764.1"/>
    </source>
</evidence>
<dbReference type="EMBL" id="RKQL01000004">
    <property type="protein sequence ID" value="RPE66764.1"/>
    <property type="molecule type" value="Genomic_DNA"/>
</dbReference>
<feature type="region of interest" description="Disordered" evidence="1">
    <location>
        <begin position="57"/>
        <end position="78"/>
    </location>
</feature>
<organism evidence="2 3">
    <name type="scientific">Tibeticola sediminis</name>
    <dbReference type="NCBI Taxonomy" id="1917811"/>
    <lineage>
        <taxon>Bacteria</taxon>
        <taxon>Pseudomonadati</taxon>
        <taxon>Pseudomonadota</taxon>
        <taxon>Betaproteobacteria</taxon>
        <taxon>Burkholderiales</taxon>
        <taxon>Comamonadaceae</taxon>
        <taxon>Tibeticola</taxon>
    </lineage>
</organism>
<reference evidence="2 3" key="1">
    <citation type="submission" date="2018-11" db="EMBL/GenBank/DDBJ databases">
        <title>Genomic Encyclopedia of Type Strains, Phase IV (KMG-IV): sequencing the most valuable type-strain genomes for metagenomic binning, comparative biology and taxonomic classification.</title>
        <authorList>
            <person name="Goeker M."/>
        </authorList>
    </citation>
    <scope>NUCLEOTIDE SEQUENCE [LARGE SCALE GENOMIC DNA]</scope>
    <source>
        <strain evidence="2 3">DSM 101684</strain>
    </source>
</reference>
<evidence type="ECO:0000256" key="1">
    <source>
        <dbReference type="SAM" id="MobiDB-lite"/>
    </source>
</evidence>
<evidence type="ECO:0000313" key="3">
    <source>
        <dbReference type="Proteomes" id="UP000272193"/>
    </source>
</evidence>
<gene>
    <name evidence="2" type="ORF">EDC62_1838</name>
</gene>
<dbReference type="Proteomes" id="UP000272193">
    <property type="component" value="Unassembled WGS sequence"/>
</dbReference>
<feature type="compositionally biased region" description="Basic and acidic residues" evidence="1">
    <location>
        <begin position="69"/>
        <end position="78"/>
    </location>
</feature>
<sequence length="108" mass="11575">MIYKFKSSASGDVIMLKPNAEQVLALIGKTPSPQGIITVEQLPEAIAALEAALANPELATQESPATDEGTPKDSAERADPVLLRQRIVPFLDLLRRSLEAEAPVVWGV</sequence>
<dbReference type="AlphaFoldDB" id="A0A3N4V1H0"/>
<proteinExistence type="predicted"/>
<dbReference type="Pfam" id="PF08895">
    <property type="entry name" value="DUF1840"/>
    <property type="match status" value="1"/>
</dbReference>
<comment type="caution">
    <text evidence="2">The sequence shown here is derived from an EMBL/GenBank/DDBJ whole genome shotgun (WGS) entry which is preliminary data.</text>
</comment>
<keyword evidence="3" id="KW-1185">Reference proteome</keyword>